<name>A0A4U0FHA3_9BACL</name>
<accession>A0A4U0FHA3</accession>
<organism evidence="1 2">
    <name type="scientific">Cohnella pontilimi</name>
    <dbReference type="NCBI Taxonomy" id="2564100"/>
    <lineage>
        <taxon>Bacteria</taxon>
        <taxon>Bacillati</taxon>
        <taxon>Bacillota</taxon>
        <taxon>Bacilli</taxon>
        <taxon>Bacillales</taxon>
        <taxon>Paenibacillaceae</taxon>
        <taxon>Cohnella</taxon>
    </lineage>
</organism>
<evidence type="ECO:0000313" key="2">
    <source>
        <dbReference type="Proteomes" id="UP000309673"/>
    </source>
</evidence>
<comment type="caution">
    <text evidence="1">The sequence shown here is derived from an EMBL/GenBank/DDBJ whole genome shotgun (WGS) entry which is preliminary data.</text>
</comment>
<dbReference type="OrthoDB" id="2652483at2"/>
<sequence length="177" mass="19205">MKIRVMPLVLTILLSAALLFGGWTAFRHFSVEKPLDRVAASVPGVLSATTKMSTGQVVVNVHLSPDADLAEVYRKLKQDGSGQIGGKKLELKVDSNASPLLEKAWSYSLFDVAEAMETHRYTGIRDALDKLSGQFKGVTASTDIDADNVYIRLQEGKSAKFVVLPRQAGTMGVWPNA</sequence>
<protein>
    <submittedName>
        <fullName evidence="1">Uncharacterized protein</fullName>
    </submittedName>
</protein>
<dbReference type="RefSeq" id="WP_136776117.1">
    <property type="nucleotide sequence ID" value="NZ_SUPK01000001.1"/>
</dbReference>
<dbReference type="Proteomes" id="UP000309673">
    <property type="component" value="Unassembled WGS sequence"/>
</dbReference>
<dbReference type="EMBL" id="SUPK01000001">
    <property type="protein sequence ID" value="TJY44308.1"/>
    <property type="molecule type" value="Genomic_DNA"/>
</dbReference>
<proteinExistence type="predicted"/>
<evidence type="ECO:0000313" key="1">
    <source>
        <dbReference type="EMBL" id="TJY44308.1"/>
    </source>
</evidence>
<reference evidence="1 2" key="1">
    <citation type="submission" date="2019-04" db="EMBL/GenBank/DDBJ databases">
        <title>Cohnella sp. nov., isolated from soil.</title>
        <authorList>
            <person name="Kim W."/>
        </authorList>
    </citation>
    <scope>NUCLEOTIDE SEQUENCE [LARGE SCALE GENOMIC DNA]</scope>
    <source>
        <strain evidence="1 2">CAU 1483</strain>
    </source>
</reference>
<dbReference type="AlphaFoldDB" id="A0A4U0FHA3"/>
<keyword evidence="2" id="KW-1185">Reference proteome</keyword>
<gene>
    <name evidence="1" type="ORF">E5161_02675</name>
</gene>